<feature type="region of interest" description="Disordered" evidence="5">
    <location>
        <begin position="915"/>
        <end position="937"/>
    </location>
</feature>
<evidence type="ECO:0000256" key="2">
    <source>
        <dbReference type="ARBA" id="ARBA00022801"/>
    </source>
</evidence>
<dbReference type="PROSITE" id="PS51272">
    <property type="entry name" value="SLH"/>
    <property type="match status" value="3"/>
</dbReference>
<reference evidence="7 8" key="1">
    <citation type="submission" date="2018-10" db="EMBL/GenBank/DDBJ databases">
        <title>Genome Sequence of Cohnella sp.</title>
        <authorList>
            <person name="Srinivasan S."/>
            <person name="Kim M.K."/>
        </authorList>
    </citation>
    <scope>NUCLEOTIDE SEQUENCE [LARGE SCALE GENOMIC DNA]</scope>
    <source>
        <strain evidence="7 8">18JY8-7</strain>
    </source>
</reference>
<dbReference type="KEGG" id="coh:EAV92_14705"/>
<dbReference type="Pfam" id="PF13287">
    <property type="entry name" value="Fn3_assoc"/>
    <property type="match status" value="1"/>
</dbReference>
<evidence type="ECO:0000256" key="3">
    <source>
        <dbReference type="ARBA" id="ARBA00023295"/>
    </source>
</evidence>
<accession>A0A3G3K1T4</accession>
<dbReference type="Gene3D" id="2.60.120.260">
    <property type="entry name" value="Galactose-binding domain-like"/>
    <property type="match status" value="2"/>
</dbReference>
<feature type="domain" description="SLH" evidence="6">
    <location>
        <begin position="1137"/>
        <end position="1200"/>
    </location>
</feature>
<keyword evidence="8" id="KW-1185">Reference proteome</keyword>
<protein>
    <recommendedName>
        <fullName evidence="4">Arabinogalactan endo-beta-1,4-galactanase</fullName>
        <ecNumber evidence="4">3.2.1.89</ecNumber>
    </recommendedName>
</protein>
<proteinExistence type="inferred from homology"/>
<dbReference type="PANTHER" id="PTHR34983">
    <property type="entry name" value="ARABINOGALACTAN ENDO-BETA-1,4-GALACTANASE A"/>
    <property type="match status" value="1"/>
</dbReference>
<keyword evidence="3 4" id="KW-0326">Glycosidase</keyword>
<dbReference type="Pfam" id="PF07745">
    <property type="entry name" value="Glyco_hydro_53"/>
    <property type="match status" value="1"/>
</dbReference>
<evidence type="ECO:0000256" key="1">
    <source>
        <dbReference type="ARBA" id="ARBA00010687"/>
    </source>
</evidence>
<evidence type="ECO:0000259" key="6">
    <source>
        <dbReference type="PROSITE" id="PS51272"/>
    </source>
</evidence>
<dbReference type="PANTHER" id="PTHR34983:SF2">
    <property type="entry name" value="ENDO-BETA-1,4-GALACTANASE"/>
    <property type="match status" value="1"/>
</dbReference>
<dbReference type="GO" id="GO:0045490">
    <property type="term" value="P:pectin catabolic process"/>
    <property type="evidence" value="ECO:0007669"/>
    <property type="project" value="TreeGrafter"/>
</dbReference>
<dbReference type="Pfam" id="PF07532">
    <property type="entry name" value="Big_4"/>
    <property type="match status" value="1"/>
</dbReference>
<organism evidence="7 8">
    <name type="scientific">Cohnella candidum</name>
    <dbReference type="NCBI Taxonomy" id="2674991"/>
    <lineage>
        <taxon>Bacteria</taxon>
        <taxon>Bacillati</taxon>
        <taxon>Bacillota</taxon>
        <taxon>Bacilli</taxon>
        <taxon>Bacillales</taxon>
        <taxon>Paenibacillaceae</taxon>
        <taxon>Cohnella</taxon>
    </lineage>
</organism>
<dbReference type="SUPFAM" id="SSF51445">
    <property type="entry name" value="(Trans)glycosidases"/>
    <property type="match status" value="1"/>
</dbReference>
<name>A0A3G3K1T4_9BACL</name>
<dbReference type="GO" id="GO:0031218">
    <property type="term" value="F:arabinogalactan endo-1,4-beta-galactosidase activity"/>
    <property type="evidence" value="ECO:0007669"/>
    <property type="project" value="UniProtKB-EC"/>
</dbReference>
<dbReference type="InterPro" id="IPR011683">
    <property type="entry name" value="Glyco_hydro_53"/>
</dbReference>
<dbReference type="EMBL" id="CP033433">
    <property type="protein sequence ID" value="AYQ73719.1"/>
    <property type="molecule type" value="Genomic_DNA"/>
</dbReference>
<sequence>MKRVGLFRSMAVRVLPVLLLASIYPAGVNMPRVSAAASETVAVAPVAELQNGQRSDFVMGADVSELDAIQKSGKKFYDTDGTEMNAIQVLKKHGVNYIRLRNWVDPTDAFGAPIGGGNTDLANNIAIAKQAKANGVKVLLDFHYSDFWADPGKQNKPKAWANDTGDKLLDDVSAYTTQVLNAMKAEGVLPDMVQIGNEINGGLLWPDGNNADKAAPLLQRASQAVRAVSPAIQIIIHLAGNSSGSLGTFTYDFDKWTTGATTVDFDIIGISDYPYWHGTMQQNAAILSGLASRYNKPVIVAETAYAWTLQPGDETINNFDQDSAYTAGYAPTPQGQAAMLRDMIQNIASVPGGKGMGLFYWGADWLPGNDTGWIAGQGSGWENQALFDYTGRALPSIDVFNLVRGNQNPPAAQFVKADPALVTVQAGNSLNLPSTVKGQFSDGRYGDVPVTAWDSSSVNLTEPGVYTAVGTINGDPAAAKAVVTVTPAQPPNLIANPGLENGATGWTVSNWSVAGPKAGGSNPHSGSSAIHYWYGSDYADAKVEQTLNGVADGDYVFSAWVMGDALGGNPVPYLYASGFDANDPTVTQTVYAKPAGWANWLHYEMPVSVTSGHVTLGVNVNGIAGAWGDVDDLYFGLPPASSASTQTQPVTAASGGQKLSDPAVLPAGSPVTLTAPTGNSTIYYTLDGSDPGYSPSASRTLVYTGPIRVSANTVLKASASAPGYRNSEVRTLNIRVDNATVPYLVPDGGFEQPNQLGAWTLKDVSVTDNAYAFQPVQNAGGGTVYTGSGFFSYWSQNGYAFTLTQKVTGLANGIYTLSARSAGQTNYSLNASGRAVSDPAAATLTLSASTPSSALSANVLNQGQTAEFFHDIWGETRIPNIKVTDGTAALSFTVQGSAGYWGFLDQVQLEKTADLPQESNGGSSPPPVSSEPPAEVTKGTVTLKPSVGSVGSVSVTVKSADLKSAIEQSSGGIVNIAVIPSGDAKKVQAVLPAGPILSGSGAGVQAIRVDTGLAAVTIDTKLLTGHEAGSDSVLALSVASVDPAALPEDTRKRVQGAVVYDFNLTLDDEKISDFRGHEVTVSVPYALKPGEKPGSVVVYYVDDQGKLETVKNGKYDPSTGRVTFKAKHFSTYAAAGAQAAFKDLEGYGWAADAIEAMAARGAASGDGNGHFRPGSSVTRAEFIALLANLFDLNASGEVPAFKDVPKGAWYGKALASARSLGIVQGRPDGSFGANDPISRQDMAVMAYQASIKLGIRLDPTQVSAAFGDANDIAPYAKDAVTALHDSGIVAGTGSGAFAPRAGTNRAQAAVIVYRLFLES</sequence>
<dbReference type="RefSeq" id="WP_123041803.1">
    <property type="nucleotide sequence ID" value="NZ_CP033433.1"/>
</dbReference>
<dbReference type="Pfam" id="PF00395">
    <property type="entry name" value="SLH"/>
    <property type="match status" value="3"/>
</dbReference>
<dbReference type="GO" id="GO:0015926">
    <property type="term" value="F:glucosidase activity"/>
    <property type="evidence" value="ECO:0007669"/>
    <property type="project" value="InterPro"/>
</dbReference>
<evidence type="ECO:0000256" key="4">
    <source>
        <dbReference type="RuleBase" id="RU361192"/>
    </source>
</evidence>
<evidence type="ECO:0000313" key="7">
    <source>
        <dbReference type="EMBL" id="AYQ73719.1"/>
    </source>
</evidence>
<comment type="similarity">
    <text evidence="1 4">Belongs to the glycosyl hydrolase 53 family.</text>
</comment>
<comment type="catalytic activity">
    <reaction evidence="4">
        <text>The enzyme specifically hydrolyzes (1-&gt;4)-beta-D-galactosidic linkages in type I arabinogalactans.</text>
        <dbReference type="EC" id="3.2.1.89"/>
    </reaction>
</comment>
<dbReference type="Gene3D" id="3.20.20.80">
    <property type="entry name" value="Glycosidases"/>
    <property type="match status" value="1"/>
</dbReference>
<keyword evidence="2 4" id="KW-0378">Hydrolase</keyword>
<evidence type="ECO:0000313" key="8">
    <source>
        <dbReference type="Proteomes" id="UP000269097"/>
    </source>
</evidence>
<feature type="domain" description="SLH" evidence="6">
    <location>
        <begin position="1201"/>
        <end position="1260"/>
    </location>
</feature>
<dbReference type="InterPro" id="IPR026876">
    <property type="entry name" value="Fn3_assoc_repeat"/>
</dbReference>
<feature type="domain" description="SLH" evidence="6">
    <location>
        <begin position="1263"/>
        <end position="1319"/>
    </location>
</feature>
<dbReference type="InterPro" id="IPR001119">
    <property type="entry name" value="SLH_dom"/>
</dbReference>
<dbReference type="InterPro" id="IPR017853">
    <property type="entry name" value="GH"/>
</dbReference>
<dbReference type="Proteomes" id="UP000269097">
    <property type="component" value="Chromosome"/>
</dbReference>
<gene>
    <name evidence="7" type="ORF">EAV92_14705</name>
</gene>
<dbReference type="EC" id="3.2.1.89" evidence="4"/>
<evidence type="ECO:0000256" key="5">
    <source>
        <dbReference type="SAM" id="MobiDB-lite"/>
    </source>
</evidence>
<dbReference type="InterPro" id="IPR011081">
    <property type="entry name" value="Big_4"/>
</dbReference>